<organism evidence="2 3">
    <name type="scientific">Bacillus pumilus</name>
    <name type="common">Bacillus mesentericus</name>
    <dbReference type="NCBI Taxonomy" id="1408"/>
    <lineage>
        <taxon>Bacteria</taxon>
        <taxon>Bacillati</taxon>
        <taxon>Bacillota</taxon>
        <taxon>Bacilli</taxon>
        <taxon>Bacillales</taxon>
        <taxon>Bacillaceae</taxon>
        <taxon>Bacillus</taxon>
    </lineage>
</organism>
<accession>A0AAD0HN52</accession>
<evidence type="ECO:0000313" key="3">
    <source>
        <dbReference type="Proteomes" id="UP000264960"/>
    </source>
</evidence>
<proteinExistence type="predicted"/>
<evidence type="ECO:0000259" key="1">
    <source>
        <dbReference type="Pfam" id="PF18847"/>
    </source>
</evidence>
<sequence length="620" mass="73441">MTAVLKINEELNGIELYFDNKPGNETLTHLKSNGFRYSGFKKCWWSKRTNESLEVANDITKNKITYIETKNQNKKMKKNNFNLWNATQWEPFEVNKEQDVKLISKEIKKHLTQRFPGFKFSVRTGGNYMYNSINIEIKKTPYENKSIYLSAVREYCEAVLNHYRHCYSAADPYTDYAGSYNFYGNVSIDWEYSQSEQTEEIKTDCELYDLKSEEKANEEKLKKDAEFKQYLEEQERINKEYQSSQLEESKKVKEITSSIEIKELDEEHQYFVMNSQFANLNKNCTLTEYKNEVEKGDYSNVDVKITKEVHFTRPEVFEYFRNMLMNNFDFLNETGGSFTEDNRINSYLDYDMMDELEKRTVKWFRKGVAVYFDGELKFIVDAQGHSYARYVGLVEGCEIKKTVEHQQMLKENDLKELITQANTMEDISTSIIEELGLFKTWKDKEWKAYKNAFKKELLLANITLSKSIIQQIEIPELKQNLYKLLMEVEGIQEQFEHGDLKKGEKYTLYYISDLGSFITQQITFDSCEPTKYAQYDNAVKLVFKPQNKRKLYCTHFYSDLLIYEGWQDLPENVLNNVTESKGFMTLSSKYLSCDKQQFDEVLDYFEKQNLKPIINTYRTN</sequence>
<evidence type="ECO:0000313" key="2">
    <source>
        <dbReference type="EMBL" id="AVM24293.1"/>
    </source>
</evidence>
<dbReference type="Pfam" id="PF18847">
    <property type="entry name" value="LPD29"/>
    <property type="match status" value="1"/>
</dbReference>
<dbReference type="RefSeq" id="WP_117730722.1">
    <property type="nucleotide sequence ID" value="NZ_CP027116.1"/>
</dbReference>
<name>A0AAD0HN52_BACPU</name>
<dbReference type="InterPro" id="IPR041311">
    <property type="entry name" value="LPD29"/>
</dbReference>
<dbReference type="AlphaFoldDB" id="A0AAD0HN52"/>
<dbReference type="EMBL" id="CP027116">
    <property type="protein sequence ID" value="AVM24293.1"/>
    <property type="molecule type" value="Genomic_DNA"/>
</dbReference>
<protein>
    <recommendedName>
        <fullName evidence="1">Large polyvalent protein associated domain-containing protein</fullName>
    </recommendedName>
</protein>
<dbReference type="Proteomes" id="UP000264960">
    <property type="component" value="Chromosome"/>
</dbReference>
<gene>
    <name evidence="2" type="ORF">C5695_10780</name>
</gene>
<feature type="domain" description="Large polyvalent protein associated" evidence="1">
    <location>
        <begin position="101"/>
        <end position="165"/>
    </location>
</feature>
<reference evidence="2 3" key="1">
    <citation type="submission" date="2018-02" db="EMBL/GenBank/DDBJ databases">
        <title>The complete genome of two Bacillus pumilus strains from Cuatro Cienegas, Coahuila, Mexico.</title>
        <authorList>
            <person name="Zarza E."/>
            <person name="Alcaraz L.D."/>
            <person name="Aguilar-Salinas B."/>
            <person name="Islas A."/>
            <person name="Olmedo-Alvarez G."/>
        </authorList>
    </citation>
    <scope>NUCLEOTIDE SEQUENCE [LARGE SCALE GENOMIC DNA]</scope>
    <source>
        <strain evidence="2 3">145</strain>
    </source>
</reference>